<accession>B6IES4</accession>
<evidence type="ECO:0000256" key="5">
    <source>
        <dbReference type="ARBA" id="ARBA00022771"/>
    </source>
</evidence>
<keyword evidence="5 12" id="KW-0863">Zinc-finger</keyword>
<comment type="catalytic activity">
    <reaction evidence="11">
        <text>L-lysyl-[protein] + acetyl-CoA = N(6)-acetyl-L-lysyl-[protein] + CoA + H(+)</text>
        <dbReference type="Rhea" id="RHEA:45948"/>
        <dbReference type="Rhea" id="RHEA-COMP:9752"/>
        <dbReference type="Rhea" id="RHEA-COMP:10731"/>
        <dbReference type="ChEBI" id="CHEBI:15378"/>
        <dbReference type="ChEBI" id="CHEBI:29969"/>
        <dbReference type="ChEBI" id="CHEBI:57287"/>
        <dbReference type="ChEBI" id="CHEBI:57288"/>
        <dbReference type="ChEBI" id="CHEBI:61930"/>
        <dbReference type="EC" id="2.3.1.48"/>
    </reaction>
</comment>
<dbReference type="CTD" id="68916942"/>
<keyword evidence="3" id="KW-0808">Transferase</keyword>
<sequence length="422" mass="48196">MPIGPRMVDPVAQPPPETTTVPPNLCCGFLRFLFCGENSAKVQPIEEASERSQESQNEDSNPPEAPEAAPESTGVLPKLFTAIKEKVIGTSHPAHSEKTHPTRIIPINETTPEPRHEFDDWHLGEARAPEIQITAENAKEHQEKLLKILHGYDCRQKYMARLQLILQGHLICEPCCSRSHCPDMQKSLIQLIRCRAYCEDAEHFNMLTLIKHWRECTNGDCLVCGPCKNRQGEPAPTSADAPEDPSTPPLVEPLFVDFNGNPFLPMPDIHPLPHWRNFVPDRLREHLQSSIHVAVKEKAMMIEENAFLASATRGEYYARLALEIYEYNLPESEKFHAAPDSWQSQTPLATRHQQIMKLFIVINQDPFPTEPGAHWINMPLDTAIKYEKFWFEKSSSQKVYFKEMRNRAGHHHSQNRVMPLFL</sequence>
<keyword evidence="16" id="KW-1185">Reference proteome</keyword>
<name>B6IES4_CAEBR</name>
<dbReference type="GO" id="GO:0006355">
    <property type="term" value="P:regulation of DNA-templated transcription"/>
    <property type="evidence" value="ECO:0007669"/>
    <property type="project" value="InterPro"/>
</dbReference>
<evidence type="ECO:0000256" key="3">
    <source>
        <dbReference type="ARBA" id="ARBA00022679"/>
    </source>
</evidence>
<dbReference type="SUPFAM" id="SSF47040">
    <property type="entry name" value="Kix domain of CBP (creb binding protein)"/>
    <property type="match status" value="1"/>
</dbReference>
<dbReference type="PROSITE" id="PS50134">
    <property type="entry name" value="ZF_TAZ"/>
    <property type="match status" value="1"/>
</dbReference>
<keyword evidence="10" id="KW-0539">Nucleus</keyword>
<dbReference type="PANTHER" id="PTHR13808">
    <property type="entry name" value="CBP/P300-RELATED"/>
    <property type="match status" value="1"/>
</dbReference>
<feature type="domain" description="TAZ-type" evidence="14">
    <location>
        <begin position="134"/>
        <end position="227"/>
    </location>
</feature>
<dbReference type="Gene3D" id="1.20.1020.10">
    <property type="entry name" value="TAZ domain"/>
    <property type="match status" value="1"/>
</dbReference>
<evidence type="ECO:0000256" key="13">
    <source>
        <dbReference type="SAM" id="MobiDB-lite"/>
    </source>
</evidence>
<dbReference type="KEGG" id="cbr:CBG_25455"/>
<keyword evidence="9" id="KW-0804">Transcription</keyword>
<feature type="zinc finger region" description="TAZ-type" evidence="12">
    <location>
        <begin position="134"/>
        <end position="227"/>
    </location>
</feature>
<evidence type="ECO:0000313" key="15">
    <source>
        <dbReference type="EMBL" id="CAR98404.1"/>
    </source>
</evidence>
<evidence type="ECO:0000256" key="7">
    <source>
        <dbReference type="ARBA" id="ARBA00022853"/>
    </source>
</evidence>
<evidence type="ECO:0000259" key="14">
    <source>
        <dbReference type="PROSITE" id="PS50134"/>
    </source>
</evidence>
<dbReference type="EC" id="2.3.1.48" evidence="2"/>
<evidence type="ECO:0000256" key="11">
    <source>
        <dbReference type="ARBA" id="ARBA00048017"/>
    </source>
</evidence>
<organism evidence="15 16">
    <name type="scientific">Caenorhabditis briggsae</name>
    <dbReference type="NCBI Taxonomy" id="6238"/>
    <lineage>
        <taxon>Eukaryota</taxon>
        <taxon>Metazoa</taxon>
        <taxon>Ecdysozoa</taxon>
        <taxon>Nematoda</taxon>
        <taxon>Chromadorea</taxon>
        <taxon>Rhabditida</taxon>
        <taxon>Rhabditina</taxon>
        <taxon>Rhabditomorpha</taxon>
        <taxon>Rhabditoidea</taxon>
        <taxon>Rhabditidae</taxon>
        <taxon>Peloderinae</taxon>
        <taxon>Caenorhabditis</taxon>
    </lineage>
</organism>
<proteinExistence type="predicted"/>
<dbReference type="GO" id="GO:0008270">
    <property type="term" value="F:zinc ion binding"/>
    <property type="evidence" value="ECO:0007669"/>
    <property type="project" value="UniProtKB-KW"/>
</dbReference>
<reference evidence="15 16" key="2">
    <citation type="journal article" date="2011" name="PLoS Genet.">
        <title>Caenorhabditis briggsae recombinant inbred line genotypes reveal inter-strain incompatibility and the evolution of recombination.</title>
        <authorList>
            <person name="Ross J.A."/>
            <person name="Koboldt D.C."/>
            <person name="Staisch J.E."/>
            <person name="Chamberlin H.M."/>
            <person name="Gupta B.P."/>
            <person name="Miller R.D."/>
            <person name="Baird S.E."/>
            <person name="Haag E.S."/>
        </authorList>
    </citation>
    <scope>NUCLEOTIDE SEQUENCE [LARGE SCALE GENOMIC DNA]</scope>
    <source>
        <strain evidence="15 16">AF16</strain>
    </source>
</reference>
<evidence type="ECO:0000313" key="16">
    <source>
        <dbReference type="Proteomes" id="UP000008549"/>
    </source>
</evidence>
<dbReference type="InterPro" id="IPR000197">
    <property type="entry name" value="Znf_TAZ"/>
</dbReference>
<evidence type="ECO:0000256" key="1">
    <source>
        <dbReference type="ARBA" id="ARBA00004123"/>
    </source>
</evidence>
<evidence type="ECO:0000256" key="2">
    <source>
        <dbReference type="ARBA" id="ARBA00013184"/>
    </source>
</evidence>
<evidence type="ECO:0000256" key="9">
    <source>
        <dbReference type="ARBA" id="ARBA00023163"/>
    </source>
</evidence>
<feature type="region of interest" description="Disordered" evidence="13">
    <location>
        <begin position="44"/>
        <end position="73"/>
    </location>
</feature>
<evidence type="ECO:0000256" key="10">
    <source>
        <dbReference type="ARBA" id="ARBA00023242"/>
    </source>
</evidence>
<dbReference type="OMA" id="HARECMI"/>
<dbReference type="EMBL" id="HE600951">
    <property type="protein sequence ID" value="CAR98404.1"/>
    <property type="molecule type" value="Genomic_DNA"/>
</dbReference>
<dbReference type="RefSeq" id="XP_045097977.1">
    <property type="nucleotide sequence ID" value="XM_045241700.1"/>
</dbReference>
<dbReference type="AlphaFoldDB" id="B6IES4"/>
<reference evidence="15 16" key="1">
    <citation type="journal article" date="2003" name="PLoS Biol.">
        <title>The genome sequence of Caenorhabditis briggsae: a platform for comparative genomics.</title>
        <authorList>
            <person name="Stein L.D."/>
            <person name="Bao Z."/>
            <person name="Blasiar D."/>
            <person name="Blumenthal T."/>
            <person name="Brent M.R."/>
            <person name="Chen N."/>
            <person name="Chinwalla A."/>
            <person name="Clarke L."/>
            <person name="Clee C."/>
            <person name="Coghlan A."/>
            <person name="Coulson A."/>
            <person name="D'Eustachio P."/>
            <person name="Fitch D.H."/>
            <person name="Fulton L.A."/>
            <person name="Fulton R.E."/>
            <person name="Griffiths-Jones S."/>
            <person name="Harris T.W."/>
            <person name="Hillier L.W."/>
            <person name="Kamath R."/>
            <person name="Kuwabara P.E."/>
            <person name="Mardis E.R."/>
            <person name="Marra M.A."/>
            <person name="Miner T.L."/>
            <person name="Minx P."/>
            <person name="Mullikin J.C."/>
            <person name="Plumb R.W."/>
            <person name="Rogers J."/>
            <person name="Schein J.E."/>
            <person name="Sohrmann M."/>
            <person name="Spieth J."/>
            <person name="Stajich J.E."/>
            <person name="Wei C."/>
            <person name="Willey D."/>
            <person name="Wilson R.K."/>
            <person name="Durbin R."/>
            <person name="Waterston R.H."/>
        </authorList>
    </citation>
    <scope>NUCLEOTIDE SEQUENCE [LARGE SCALE GENOMIC DNA]</scope>
    <source>
        <strain evidence="15 16">AF16</strain>
    </source>
</reference>
<dbReference type="GeneID" id="68916942"/>
<dbReference type="Proteomes" id="UP000008549">
    <property type="component" value="Unassembled WGS sequence"/>
</dbReference>
<dbReference type="InterPro" id="IPR036529">
    <property type="entry name" value="KIX_dom_sf"/>
</dbReference>
<gene>
    <name evidence="15" type="ORF">CBG25455</name>
    <name evidence="15" type="ORF">CBG_25455</name>
</gene>
<comment type="subcellular location">
    <subcellularLocation>
        <location evidence="1">Nucleus</location>
    </subcellularLocation>
</comment>
<keyword evidence="7" id="KW-0156">Chromatin regulator</keyword>
<keyword evidence="8" id="KW-0805">Transcription regulation</keyword>
<dbReference type="STRING" id="6238.B6IES4"/>
<evidence type="ECO:0000256" key="4">
    <source>
        <dbReference type="ARBA" id="ARBA00022723"/>
    </source>
</evidence>
<dbReference type="InterPro" id="IPR013178">
    <property type="entry name" value="Histone_AcTrfase_Rtt109/CBP"/>
</dbReference>
<evidence type="ECO:0000256" key="8">
    <source>
        <dbReference type="ARBA" id="ARBA00023015"/>
    </source>
</evidence>
<dbReference type="GO" id="GO:0004402">
    <property type="term" value="F:histone acetyltransferase activity"/>
    <property type="evidence" value="ECO:0007669"/>
    <property type="project" value="InterPro"/>
</dbReference>
<dbReference type="InParanoid" id="B6IES4"/>
<evidence type="ECO:0000256" key="6">
    <source>
        <dbReference type="ARBA" id="ARBA00022833"/>
    </source>
</evidence>
<dbReference type="InterPro" id="IPR035898">
    <property type="entry name" value="TAZ_dom_sf"/>
</dbReference>
<dbReference type="PANTHER" id="PTHR13808:SF1">
    <property type="entry name" value="HISTONE ACETYLTRANSFERASE"/>
    <property type="match status" value="1"/>
</dbReference>
<keyword evidence="4 12" id="KW-0479">Metal-binding</keyword>
<keyword evidence="6 12" id="KW-0862">Zinc</keyword>
<dbReference type="GO" id="GO:0005634">
    <property type="term" value="C:nucleus"/>
    <property type="evidence" value="ECO:0007669"/>
    <property type="project" value="UniProtKB-SubCell"/>
</dbReference>
<dbReference type="HOGENOM" id="CLU_650903_0_0_1"/>
<evidence type="ECO:0000256" key="12">
    <source>
        <dbReference type="PROSITE-ProRule" id="PRU00203"/>
    </source>
</evidence>
<protein>
    <recommendedName>
        <fullName evidence="2">histone acetyltransferase</fullName>
        <ecNumber evidence="2">2.3.1.48</ecNumber>
    </recommendedName>
</protein>
<dbReference type="GO" id="GO:0003712">
    <property type="term" value="F:transcription coregulator activity"/>
    <property type="evidence" value="ECO:0007669"/>
    <property type="project" value="InterPro"/>
</dbReference>